<dbReference type="AlphaFoldDB" id="A0A1I0XPF4"/>
<evidence type="ECO:0000313" key="3">
    <source>
        <dbReference type="Proteomes" id="UP000183843"/>
    </source>
</evidence>
<feature type="domain" description="Phage-Barnase-EndoU-ColicinE5/D-RelE like nuclease 3" evidence="1">
    <location>
        <begin position="6"/>
        <end position="109"/>
    </location>
</feature>
<dbReference type="RefSeq" id="WP_074815542.1">
    <property type="nucleotide sequence ID" value="NZ_FOJX01000006.1"/>
</dbReference>
<organism evidence="2 3">
    <name type="scientific">Selenomonas ruminantium</name>
    <dbReference type="NCBI Taxonomy" id="971"/>
    <lineage>
        <taxon>Bacteria</taxon>
        <taxon>Bacillati</taxon>
        <taxon>Bacillota</taxon>
        <taxon>Negativicutes</taxon>
        <taxon>Selenomonadales</taxon>
        <taxon>Selenomonadaceae</taxon>
        <taxon>Selenomonas</taxon>
    </lineage>
</organism>
<evidence type="ECO:0000259" key="1">
    <source>
        <dbReference type="Pfam" id="PF18812"/>
    </source>
</evidence>
<protein>
    <recommendedName>
        <fullName evidence="1">Phage-Barnase-EndoU-ColicinE5/D-RelE like nuclease 3 domain-containing protein</fullName>
    </recommendedName>
</protein>
<name>A0A1I0XPF4_SELRU</name>
<accession>A0A1I0XPF4</accession>
<reference evidence="2 3" key="1">
    <citation type="submission" date="2016-10" db="EMBL/GenBank/DDBJ databases">
        <authorList>
            <person name="de Groot N.N."/>
        </authorList>
    </citation>
    <scope>NUCLEOTIDE SEQUENCE [LARGE SCALE GENOMIC DNA]</scope>
    <source>
        <strain evidence="2 3">L14</strain>
    </source>
</reference>
<evidence type="ECO:0000313" key="2">
    <source>
        <dbReference type="EMBL" id="SFB01843.1"/>
    </source>
</evidence>
<proteinExistence type="predicted"/>
<dbReference type="Pfam" id="PF18812">
    <property type="entry name" value="PBECR3"/>
    <property type="match status" value="1"/>
</dbReference>
<gene>
    <name evidence="2" type="ORF">SAMN05216587_106112</name>
</gene>
<dbReference type="EMBL" id="FOJX01000006">
    <property type="protein sequence ID" value="SFB01843.1"/>
    <property type="molecule type" value="Genomic_DNA"/>
</dbReference>
<dbReference type="InterPro" id="IPR041301">
    <property type="entry name" value="PBECR3"/>
</dbReference>
<dbReference type="Proteomes" id="UP000183843">
    <property type="component" value="Unassembled WGS sequence"/>
</dbReference>
<sequence>MKPIAHISKKVIDALGLDITENTPIYLGESNIKHMKQRHSADYDEYGDVIADILNQPEYVGKNPKDDSIEYVREYKRTNDEFVKVAVRISLKGRYYARSLYVLSANRVRNFIRKGTLKDLTK</sequence>